<gene>
    <name evidence="1" type="ORF">LZC94_04445</name>
</gene>
<keyword evidence="2" id="KW-1185">Reference proteome</keyword>
<evidence type="ECO:0000313" key="1">
    <source>
        <dbReference type="EMBL" id="WXB16529.1"/>
    </source>
</evidence>
<protein>
    <submittedName>
        <fullName evidence="1">Uncharacterized protein</fullName>
    </submittedName>
</protein>
<dbReference type="RefSeq" id="WP_394826154.1">
    <property type="nucleotide sequence ID" value="NZ_CP089984.1"/>
</dbReference>
<accession>A0ABZ2M408</accession>
<organism evidence="1 2">
    <name type="scientific">Pendulispora albinea</name>
    <dbReference type="NCBI Taxonomy" id="2741071"/>
    <lineage>
        <taxon>Bacteria</taxon>
        <taxon>Pseudomonadati</taxon>
        <taxon>Myxococcota</taxon>
        <taxon>Myxococcia</taxon>
        <taxon>Myxococcales</taxon>
        <taxon>Sorangiineae</taxon>
        <taxon>Pendulisporaceae</taxon>
        <taxon>Pendulispora</taxon>
    </lineage>
</organism>
<evidence type="ECO:0000313" key="2">
    <source>
        <dbReference type="Proteomes" id="UP001370348"/>
    </source>
</evidence>
<dbReference type="Proteomes" id="UP001370348">
    <property type="component" value="Chromosome"/>
</dbReference>
<sequence length="422" mass="47651">MRYLYGDSAPFPHSFNFLATLERFMAAASRVVKLESEARSLENTGAVSAAARIKSLEELETFHEAVIAGVQESARRQTQRITADYALQVVEHAVRLVEEARRSTTASNDREQAQVRAEVERRRTEIRQVLESFLTTGRLPILDATIKVRWDGRYAMTCVLTNPDGIVSFYELAASKSDKWQQARKVSDFAQGVNLMVGFRKTLFRRSSQPELVQVDDYVVSGFDLAESSAEIHLRRKVHERDVLIFNLRRENGELWAEVSHPSEEGPEALAAPVDAGDKIHLSRLWQSLRAAVDPMLEQPERLLGLKLEGEDVFENDLSIHFIERVVRFLGPMVAEIARRSPNPRELSLKMENDAGRREEVYVKKEDLIAHLAGMGERELSVFAPLGFSLPLISSVIVDERGRSSAPGLAVAEEIHFDDWEK</sequence>
<proteinExistence type="predicted"/>
<name>A0ABZ2M408_9BACT</name>
<reference evidence="1 2" key="1">
    <citation type="submission" date="2021-12" db="EMBL/GenBank/DDBJ databases">
        <title>Discovery of the Pendulisporaceae a myxobacterial family with distinct sporulation behavior and unique specialized metabolism.</title>
        <authorList>
            <person name="Garcia R."/>
            <person name="Popoff A."/>
            <person name="Bader C.D."/>
            <person name="Loehr J."/>
            <person name="Walesch S."/>
            <person name="Walt C."/>
            <person name="Boldt J."/>
            <person name="Bunk B."/>
            <person name="Haeckl F.J.F.P.J."/>
            <person name="Gunesch A.P."/>
            <person name="Birkelbach J."/>
            <person name="Nuebel U."/>
            <person name="Pietschmann T."/>
            <person name="Bach T."/>
            <person name="Mueller R."/>
        </authorList>
    </citation>
    <scope>NUCLEOTIDE SEQUENCE [LARGE SCALE GENOMIC DNA]</scope>
    <source>
        <strain evidence="1 2">MSr11954</strain>
    </source>
</reference>
<dbReference type="EMBL" id="CP089984">
    <property type="protein sequence ID" value="WXB16529.1"/>
    <property type="molecule type" value="Genomic_DNA"/>
</dbReference>